<proteinExistence type="predicted"/>
<dbReference type="AlphaFoldDB" id="A0A2C9UA91"/>
<reference evidence="3" key="1">
    <citation type="submission" date="2016-02" db="EMBL/GenBank/DDBJ databases">
        <title>WGS assembly of Manihot esculenta.</title>
        <authorList>
            <person name="Bredeson J.V."/>
            <person name="Prochnik S.E."/>
            <person name="Lyons J.B."/>
            <person name="Schmutz J."/>
            <person name="Grimwood J."/>
            <person name="Vrebalov J."/>
            <person name="Bart R.S."/>
            <person name="Amuge T."/>
            <person name="Ferguson M.E."/>
            <person name="Green R."/>
            <person name="Putnam N."/>
            <person name="Stites J."/>
            <person name="Rounsley S."/>
            <person name="Rokhsar D.S."/>
        </authorList>
    </citation>
    <scope>NUCLEOTIDE SEQUENCE [LARGE SCALE GENOMIC DNA]</scope>
    <source>
        <tissue evidence="3">Leaf</tissue>
    </source>
</reference>
<evidence type="ECO:0000256" key="2">
    <source>
        <dbReference type="SAM" id="Phobius"/>
    </source>
</evidence>
<feature type="transmembrane region" description="Helical" evidence="2">
    <location>
        <begin position="12"/>
        <end position="41"/>
    </location>
</feature>
<dbReference type="PANTHER" id="PTHR36369:SF1">
    <property type="entry name" value="TRANSMEMBRANE PROTEIN"/>
    <property type="match status" value="1"/>
</dbReference>
<organism evidence="3">
    <name type="scientific">Manihot esculenta</name>
    <name type="common">Cassava</name>
    <name type="synonym">Jatropha manihot</name>
    <dbReference type="NCBI Taxonomy" id="3983"/>
    <lineage>
        <taxon>Eukaryota</taxon>
        <taxon>Viridiplantae</taxon>
        <taxon>Streptophyta</taxon>
        <taxon>Embryophyta</taxon>
        <taxon>Tracheophyta</taxon>
        <taxon>Spermatophyta</taxon>
        <taxon>Magnoliopsida</taxon>
        <taxon>eudicotyledons</taxon>
        <taxon>Gunneridae</taxon>
        <taxon>Pentapetalae</taxon>
        <taxon>rosids</taxon>
        <taxon>fabids</taxon>
        <taxon>Malpighiales</taxon>
        <taxon>Euphorbiaceae</taxon>
        <taxon>Crotonoideae</taxon>
        <taxon>Manihoteae</taxon>
        <taxon>Manihot</taxon>
    </lineage>
</organism>
<dbReference type="EMBL" id="CM004402">
    <property type="protein sequence ID" value="OAY26998.1"/>
    <property type="molecule type" value="Genomic_DNA"/>
</dbReference>
<feature type="region of interest" description="Disordered" evidence="1">
    <location>
        <begin position="78"/>
        <end position="105"/>
    </location>
</feature>
<evidence type="ECO:0000256" key="1">
    <source>
        <dbReference type="SAM" id="MobiDB-lite"/>
    </source>
</evidence>
<keyword evidence="2" id="KW-0812">Transmembrane</keyword>
<gene>
    <name evidence="3" type="ORF">MANES_16G091700</name>
</gene>
<evidence type="ECO:0000313" key="3">
    <source>
        <dbReference type="EMBL" id="OAY26998.1"/>
    </source>
</evidence>
<keyword evidence="2" id="KW-0472">Membrane</keyword>
<accession>A0A2C9UA91</accession>
<name>A0A2C9UA91_MANES</name>
<keyword evidence="2" id="KW-1133">Transmembrane helix</keyword>
<protein>
    <submittedName>
        <fullName evidence="3">Uncharacterized protein</fullName>
    </submittedName>
</protein>
<feature type="compositionally biased region" description="Low complexity" evidence="1">
    <location>
        <begin position="90"/>
        <end position="105"/>
    </location>
</feature>
<sequence length="206" mass="22561">MNVLESPLEALAFNYFSFGIFTVVNNLWTWIALITAAISFWKIRTAGVARVSTFSAKTETLSSANCIGVRNVNEPKPVVEISEPESITQAPTSPTPTTSSASPASFSSVYEDVDGVTRGKFVKYYEDEKTKDGKGDDELTAVGEWVDGSGGCYGGSGAEWWERWERVLKLRTGDGMGWYTYQDWTAINGNVVRLWDGNASSGLKVL</sequence>
<dbReference type="PANTHER" id="PTHR36369">
    <property type="entry name" value="TRANSMEMBRANE PROTEIN"/>
    <property type="match status" value="1"/>
</dbReference>